<gene>
    <name evidence="1" type="ORF">BSL78_25072</name>
</gene>
<protein>
    <submittedName>
        <fullName evidence="1">Putative RNA-directed DNA polymerase from mobile element jockey-like</fullName>
    </submittedName>
</protein>
<organism evidence="1 2">
    <name type="scientific">Stichopus japonicus</name>
    <name type="common">Sea cucumber</name>
    <dbReference type="NCBI Taxonomy" id="307972"/>
    <lineage>
        <taxon>Eukaryota</taxon>
        <taxon>Metazoa</taxon>
        <taxon>Echinodermata</taxon>
        <taxon>Eleutherozoa</taxon>
        <taxon>Echinozoa</taxon>
        <taxon>Holothuroidea</taxon>
        <taxon>Aspidochirotacea</taxon>
        <taxon>Aspidochirotida</taxon>
        <taxon>Stichopodidae</taxon>
        <taxon>Apostichopus</taxon>
    </lineage>
</organism>
<dbReference type="STRING" id="307972.A0A2G8JQP4"/>
<dbReference type="InterPro" id="IPR043502">
    <property type="entry name" value="DNA/RNA_pol_sf"/>
</dbReference>
<dbReference type="PANTHER" id="PTHR19446">
    <property type="entry name" value="REVERSE TRANSCRIPTASES"/>
    <property type="match status" value="1"/>
</dbReference>
<accession>A0A2G8JQP4</accession>
<dbReference type="OrthoDB" id="414730at2759"/>
<keyword evidence="1" id="KW-0695">RNA-directed DNA polymerase</keyword>
<keyword evidence="2" id="KW-1185">Reference proteome</keyword>
<sequence length="218" mass="25015">MRFLRETVRNHRTHLFSKTAITKPATIKTLQTVLTISSLTLALTCQQNSHTAKSNNHMYSNNSTRNSIFTYPVREEELLRVANHCLKPKKAAGYDDFKPDIVKQVLPFIVTPLTHICNISFTTGVFPDKLKIAKVLPIFKKGESNIYENYRPISILSCFSKILERLMSNRIINFLDANDILCKEQYGFRPGHSTELALQMPLINYTIALIRKHVLEYS</sequence>
<dbReference type="Proteomes" id="UP000230750">
    <property type="component" value="Unassembled WGS sequence"/>
</dbReference>
<dbReference type="SUPFAM" id="SSF56672">
    <property type="entry name" value="DNA/RNA polymerases"/>
    <property type="match status" value="1"/>
</dbReference>
<comment type="caution">
    <text evidence="1">The sequence shown here is derived from an EMBL/GenBank/DDBJ whole genome shotgun (WGS) entry which is preliminary data.</text>
</comment>
<keyword evidence="1" id="KW-0808">Transferase</keyword>
<reference evidence="1 2" key="1">
    <citation type="journal article" date="2017" name="PLoS Biol.">
        <title>The sea cucumber genome provides insights into morphological evolution and visceral regeneration.</title>
        <authorList>
            <person name="Zhang X."/>
            <person name="Sun L."/>
            <person name="Yuan J."/>
            <person name="Sun Y."/>
            <person name="Gao Y."/>
            <person name="Zhang L."/>
            <person name="Li S."/>
            <person name="Dai H."/>
            <person name="Hamel J.F."/>
            <person name="Liu C."/>
            <person name="Yu Y."/>
            <person name="Liu S."/>
            <person name="Lin W."/>
            <person name="Guo K."/>
            <person name="Jin S."/>
            <person name="Xu P."/>
            <person name="Storey K.B."/>
            <person name="Huan P."/>
            <person name="Zhang T."/>
            <person name="Zhou Y."/>
            <person name="Zhang J."/>
            <person name="Lin C."/>
            <person name="Li X."/>
            <person name="Xing L."/>
            <person name="Huo D."/>
            <person name="Sun M."/>
            <person name="Wang L."/>
            <person name="Mercier A."/>
            <person name="Li F."/>
            <person name="Yang H."/>
            <person name="Xiang J."/>
        </authorList>
    </citation>
    <scope>NUCLEOTIDE SEQUENCE [LARGE SCALE GENOMIC DNA]</scope>
    <source>
        <strain evidence="1">Shaxun</strain>
        <tissue evidence="1">Muscle</tissue>
    </source>
</reference>
<dbReference type="EMBL" id="MRZV01001406">
    <property type="protein sequence ID" value="PIK38091.1"/>
    <property type="molecule type" value="Genomic_DNA"/>
</dbReference>
<proteinExistence type="predicted"/>
<name>A0A2G8JQP4_STIJA</name>
<evidence type="ECO:0000313" key="2">
    <source>
        <dbReference type="Proteomes" id="UP000230750"/>
    </source>
</evidence>
<keyword evidence="1" id="KW-0548">Nucleotidyltransferase</keyword>
<evidence type="ECO:0000313" key="1">
    <source>
        <dbReference type="EMBL" id="PIK38091.1"/>
    </source>
</evidence>
<dbReference type="GO" id="GO:0003964">
    <property type="term" value="F:RNA-directed DNA polymerase activity"/>
    <property type="evidence" value="ECO:0007669"/>
    <property type="project" value="UniProtKB-KW"/>
</dbReference>
<dbReference type="AlphaFoldDB" id="A0A2G8JQP4"/>